<dbReference type="InterPro" id="IPR053876">
    <property type="entry name" value="Phage_int_M"/>
</dbReference>
<evidence type="ECO:0000256" key="3">
    <source>
        <dbReference type="ARBA" id="ARBA00023125"/>
    </source>
</evidence>
<accession>A0A7H4MCC3</accession>
<dbReference type="InterPro" id="IPR010998">
    <property type="entry name" value="Integrase_recombinase_N"/>
</dbReference>
<evidence type="ECO:0000313" key="9">
    <source>
        <dbReference type="Proteomes" id="UP000254545"/>
    </source>
</evidence>
<feature type="domain" description="Core-binding (CB)" evidence="7">
    <location>
        <begin position="96"/>
        <end position="176"/>
    </location>
</feature>
<dbReference type="AlphaFoldDB" id="A0A7H4MCC3"/>
<evidence type="ECO:0000256" key="5">
    <source>
        <dbReference type="PROSITE-ProRule" id="PRU01248"/>
    </source>
</evidence>
<evidence type="ECO:0000256" key="4">
    <source>
        <dbReference type="ARBA" id="ARBA00023172"/>
    </source>
</evidence>
<dbReference type="FunFam" id="3.30.160.390:FF:000002">
    <property type="entry name" value="Site-specific recombinase, phage integrase family"/>
    <property type="match status" value="1"/>
</dbReference>
<evidence type="ECO:0000256" key="1">
    <source>
        <dbReference type="ARBA" id="ARBA00008857"/>
    </source>
</evidence>
<dbReference type="Proteomes" id="UP000254545">
    <property type="component" value="Unassembled WGS sequence"/>
</dbReference>
<name>A0A7H4MCC3_KLEVA</name>
<keyword evidence="3 5" id="KW-0238">DNA-binding</keyword>
<dbReference type="Pfam" id="PF22022">
    <property type="entry name" value="Phage_int_M"/>
    <property type="match status" value="1"/>
</dbReference>
<dbReference type="EMBL" id="UGKR01000003">
    <property type="protein sequence ID" value="STS87973.1"/>
    <property type="molecule type" value="Genomic_DNA"/>
</dbReference>
<evidence type="ECO:0000259" key="6">
    <source>
        <dbReference type="PROSITE" id="PS51898"/>
    </source>
</evidence>
<comment type="caution">
    <text evidence="8">The sequence shown here is derived from an EMBL/GenBank/DDBJ whole genome shotgun (WGS) entry which is preliminary data.</text>
</comment>
<dbReference type="GO" id="GO:0006310">
    <property type="term" value="P:DNA recombination"/>
    <property type="evidence" value="ECO:0007669"/>
    <property type="project" value="UniProtKB-KW"/>
</dbReference>
<protein>
    <submittedName>
        <fullName evidence="8">Phage integrase family protein</fullName>
    </submittedName>
</protein>
<dbReference type="Gene3D" id="1.10.443.10">
    <property type="entry name" value="Intergrase catalytic core"/>
    <property type="match status" value="1"/>
</dbReference>
<sequence>MALTDIKVRTAKPMDKQYKLTDGNGMHLLVHPNGSKYWRLQYRFDGKQKMLALGVYPEITLADARSRRDEARKLLANGVDPGDKKKSDKVEQRKAHTFKEVAIEWHSTNKKWSEDHAHRVLKSLEDNLFAELGERNITELKTRDLLAPIKAVEMSGRLEVAARLQQRTTAIMRYAVQSGLIDYNPAQEMAGAVASGNRQHRPALELKRIPELLEKIDGYTGRPLTCWATELTLLIFIRSSELRFARWSEIDFKTSMWTIPPEREPILGVKHSHRGSKMRTPHLVPLSKQALAILKQIKQFCGEHELIFIGDHDPRKPMSENTVNSALRVMGYDTKAEVCGHGFRTMACSSLIESGLWSKDAVERQMSHMERNSVRAAYIHKAEHLDERKLMLQWWADFLDANREKGITPFDYAKINRGAGQRRNISKTGRYTI</sequence>
<organism evidence="8 9">
    <name type="scientific">Klebsiella variicola</name>
    <dbReference type="NCBI Taxonomy" id="244366"/>
    <lineage>
        <taxon>Bacteria</taxon>
        <taxon>Pseudomonadati</taxon>
        <taxon>Pseudomonadota</taxon>
        <taxon>Gammaproteobacteria</taxon>
        <taxon>Enterobacterales</taxon>
        <taxon>Enterobacteriaceae</taxon>
        <taxon>Klebsiella/Raoultella group</taxon>
        <taxon>Klebsiella</taxon>
        <taxon>Klebsiella pneumoniae complex</taxon>
    </lineage>
</organism>
<reference evidence="8 9" key="1">
    <citation type="submission" date="2018-06" db="EMBL/GenBank/DDBJ databases">
        <authorList>
            <consortium name="Pathogen Informatics"/>
            <person name="Doyle S."/>
        </authorList>
    </citation>
    <scope>NUCLEOTIDE SEQUENCE [LARGE SCALE GENOMIC DNA]</scope>
    <source>
        <strain evidence="8 9">NCTC9177</strain>
    </source>
</reference>
<dbReference type="GO" id="GO:0003677">
    <property type="term" value="F:DNA binding"/>
    <property type="evidence" value="ECO:0007669"/>
    <property type="project" value="UniProtKB-UniRule"/>
</dbReference>
<dbReference type="InterPro" id="IPR044068">
    <property type="entry name" value="CB"/>
</dbReference>
<dbReference type="RefSeq" id="WP_060853782.1">
    <property type="nucleotide sequence ID" value="NZ_UTAB01000015.1"/>
</dbReference>
<dbReference type="InterPro" id="IPR011010">
    <property type="entry name" value="DNA_brk_join_enz"/>
</dbReference>
<dbReference type="Gene3D" id="1.10.150.130">
    <property type="match status" value="1"/>
</dbReference>
<comment type="similarity">
    <text evidence="1">Belongs to the 'phage' integrase family.</text>
</comment>
<dbReference type="InterPro" id="IPR038488">
    <property type="entry name" value="Integrase_DNA-bd_sf"/>
</dbReference>
<dbReference type="InterPro" id="IPR013762">
    <property type="entry name" value="Integrase-like_cat_sf"/>
</dbReference>
<dbReference type="InterPro" id="IPR002104">
    <property type="entry name" value="Integrase_catalytic"/>
</dbReference>
<evidence type="ECO:0000256" key="2">
    <source>
        <dbReference type="ARBA" id="ARBA00022908"/>
    </source>
</evidence>
<dbReference type="InterPro" id="IPR025166">
    <property type="entry name" value="Integrase_DNA_bind_dom"/>
</dbReference>
<gene>
    <name evidence="8" type="primary">intA</name>
    <name evidence="8" type="ORF">NCTC9177_01803</name>
</gene>
<dbReference type="InterPro" id="IPR050808">
    <property type="entry name" value="Phage_Integrase"/>
</dbReference>
<dbReference type="PROSITE" id="PS51898">
    <property type="entry name" value="TYR_RECOMBINASE"/>
    <property type="match status" value="1"/>
</dbReference>
<dbReference type="Pfam" id="PF13356">
    <property type="entry name" value="Arm-DNA-bind_3"/>
    <property type="match status" value="1"/>
</dbReference>
<dbReference type="PANTHER" id="PTHR30629:SF9">
    <property type="entry name" value="PROTEIN INTB-RELATED"/>
    <property type="match status" value="1"/>
</dbReference>
<dbReference type="Pfam" id="PF00589">
    <property type="entry name" value="Phage_integrase"/>
    <property type="match status" value="1"/>
</dbReference>
<keyword evidence="4" id="KW-0233">DNA recombination</keyword>
<evidence type="ECO:0000313" key="8">
    <source>
        <dbReference type="EMBL" id="STS87973.1"/>
    </source>
</evidence>
<dbReference type="SUPFAM" id="SSF56349">
    <property type="entry name" value="DNA breaking-rejoining enzymes"/>
    <property type="match status" value="1"/>
</dbReference>
<keyword evidence="2" id="KW-0229">DNA integration</keyword>
<dbReference type="GO" id="GO:0015074">
    <property type="term" value="P:DNA integration"/>
    <property type="evidence" value="ECO:0007669"/>
    <property type="project" value="UniProtKB-KW"/>
</dbReference>
<dbReference type="PROSITE" id="PS51900">
    <property type="entry name" value="CB"/>
    <property type="match status" value="1"/>
</dbReference>
<evidence type="ECO:0000259" key="7">
    <source>
        <dbReference type="PROSITE" id="PS51900"/>
    </source>
</evidence>
<proteinExistence type="inferred from homology"/>
<dbReference type="CDD" id="cd00801">
    <property type="entry name" value="INT_P4_C"/>
    <property type="match status" value="1"/>
</dbReference>
<dbReference type="PANTHER" id="PTHR30629">
    <property type="entry name" value="PROPHAGE INTEGRASE"/>
    <property type="match status" value="1"/>
</dbReference>
<feature type="domain" description="Tyr recombinase" evidence="6">
    <location>
        <begin position="199"/>
        <end position="392"/>
    </location>
</feature>
<dbReference type="Gene3D" id="3.30.160.390">
    <property type="entry name" value="Integrase, DNA-binding domain"/>
    <property type="match status" value="1"/>
</dbReference>